<dbReference type="EMBL" id="CM035418">
    <property type="protein sequence ID" value="KAH7420615.1"/>
    <property type="molecule type" value="Genomic_DNA"/>
</dbReference>
<dbReference type="AlphaFoldDB" id="A0A8T2TGS3"/>
<dbReference type="OMA" id="GQKPTMY"/>
<accession>A0A8T2TGS3</accession>
<dbReference type="PANTHER" id="PTHR37191">
    <property type="entry name" value="ZINC FINGER/BTB DOMAIN PROTEIN"/>
    <property type="match status" value="1"/>
</dbReference>
<feature type="compositionally biased region" description="Basic and acidic residues" evidence="1">
    <location>
        <begin position="51"/>
        <end position="60"/>
    </location>
</feature>
<dbReference type="PANTHER" id="PTHR37191:SF1">
    <property type="entry name" value="OS08G0112600 PROTEIN"/>
    <property type="match status" value="1"/>
</dbReference>
<dbReference type="Proteomes" id="UP000825935">
    <property type="component" value="Chromosome 13"/>
</dbReference>
<dbReference type="GO" id="GO:0009941">
    <property type="term" value="C:chloroplast envelope"/>
    <property type="evidence" value="ECO:0007669"/>
    <property type="project" value="TreeGrafter"/>
</dbReference>
<reference evidence="2" key="1">
    <citation type="submission" date="2021-08" db="EMBL/GenBank/DDBJ databases">
        <title>WGS assembly of Ceratopteris richardii.</title>
        <authorList>
            <person name="Marchant D.B."/>
            <person name="Chen G."/>
            <person name="Jenkins J."/>
            <person name="Shu S."/>
            <person name="Leebens-Mack J."/>
            <person name="Grimwood J."/>
            <person name="Schmutz J."/>
            <person name="Soltis P."/>
            <person name="Soltis D."/>
            <person name="Chen Z.-H."/>
        </authorList>
    </citation>
    <scope>NUCLEOTIDE SEQUENCE</scope>
    <source>
        <strain evidence="2">Whitten #5841</strain>
        <tissue evidence="2">Leaf</tissue>
    </source>
</reference>
<evidence type="ECO:0000313" key="3">
    <source>
        <dbReference type="Proteomes" id="UP000825935"/>
    </source>
</evidence>
<keyword evidence="3" id="KW-1185">Reference proteome</keyword>
<organism evidence="2 3">
    <name type="scientific">Ceratopteris richardii</name>
    <name type="common">Triangle waterfern</name>
    <dbReference type="NCBI Taxonomy" id="49495"/>
    <lineage>
        <taxon>Eukaryota</taxon>
        <taxon>Viridiplantae</taxon>
        <taxon>Streptophyta</taxon>
        <taxon>Embryophyta</taxon>
        <taxon>Tracheophyta</taxon>
        <taxon>Polypodiopsida</taxon>
        <taxon>Polypodiidae</taxon>
        <taxon>Polypodiales</taxon>
        <taxon>Pteridineae</taxon>
        <taxon>Pteridaceae</taxon>
        <taxon>Parkerioideae</taxon>
        <taxon>Ceratopteris</taxon>
    </lineage>
</organism>
<dbReference type="OrthoDB" id="1842891at2759"/>
<gene>
    <name evidence="2" type="ORF">KP509_13G014500</name>
</gene>
<feature type="compositionally biased region" description="Basic and acidic residues" evidence="1">
    <location>
        <begin position="1"/>
        <end position="19"/>
    </location>
</feature>
<comment type="caution">
    <text evidence="2">The sequence shown here is derived from an EMBL/GenBank/DDBJ whole genome shotgun (WGS) entry which is preliminary data.</text>
</comment>
<protein>
    <submittedName>
        <fullName evidence="2">Uncharacterized protein</fullName>
    </submittedName>
</protein>
<proteinExistence type="predicted"/>
<evidence type="ECO:0000256" key="1">
    <source>
        <dbReference type="SAM" id="MobiDB-lite"/>
    </source>
</evidence>
<feature type="region of interest" description="Disordered" evidence="1">
    <location>
        <begin position="1"/>
        <end position="67"/>
    </location>
</feature>
<sequence>MPRKSEEQAAWKRNAELPWRHQAPHRGPYEHAKLRASNEPGQDPTMYLPQEGRRESDRGRSRNGTSRGFQIDTRLKYTFRQNFRFLKRAFTLDTLLTPLPGELRRNVARNVGFFTRIFTQFFDPKGIEDAQKSMGIGRESRIRNVR</sequence>
<evidence type="ECO:0000313" key="2">
    <source>
        <dbReference type="EMBL" id="KAH7420615.1"/>
    </source>
</evidence>
<name>A0A8T2TGS3_CERRI</name>